<feature type="domain" description="Cytochrome c" evidence="6">
    <location>
        <begin position="44"/>
        <end position="141"/>
    </location>
</feature>
<dbReference type="GO" id="GO:0046872">
    <property type="term" value="F:metal ion binding"/>
    <property type="evidence" value="ECO:0007669"/>
    <property type="project" value="UniProtKB-KW"/>
</dbReference>
<dbReference type="PANTHER" id="PTHR35889">
    <property type="entry name" value="CYCLOINULO-OLIGOSACCHARIDE FRUCTANOTRANSFERASE-RELATED"/>
    <property type="match status" value="1"/>
</dbReference>
<dbReference type="SUPFAM" id="SSF46626">
    <property type="entry name" value="Cytochrome c"/>
    <property type="match status" value="1"/>
</dbReference>
<dbReference type="InterPro" id="IPR022655">
    <property type="entry name" value="DUF1553"/>
</dbReference>
<keyword evidence="8" id="KW-1185">Reference proteome</keyword>
<evidence type="ECO:0000313" key="7">
    <source>
        <dbReference type="EMBL" id="QDU93105.1"/>
    </source>
</evidence>
<dbReference type="InterPro" id="IPR011444">
    <property type="entry name" value="DUF1549"/>
</dbReference>
<evidence type="ECO:0000256" key="2">
    <source>
        <dbReference type="ARBA" id="ARBA00022723"/>
    </source>
</evidence>
<dbReference type="PROSITE" id="PS51007">
    <property type="entry name" value="CYTC"/>
    <property type="match status" value="1"/>
</dbReference>
<dbReference type="Pfam" id="PF07583">
    <property type="entry name" value="PSCyt2"/>
    <property type="match status" value="1"/>
</dbReference>
<evidence type="ECO:0000256" key="5">
    <source>
        <dbReference type="SAM" id="SignalP"/>
    </source>
</evidence>
<dbReference type="KEGG" id="lcre:Pla8534_08840"/>
<protein>
    <submittedName>
        <fullName evidence="7">Planctomycete cytochrome C</fullName>
    </submittedName>
</protein>
<keyword evidence="2 4" id="KW-0479">Metal-binding</keyword>
<keyword evidence="1 4" id="KW-0349">Heme</keyword>
<name>A0A518DMP5_9BACT</name>
<dbReference type="InterPro" id="IPR011429">
    <property type="entry name" value="Cyt_c_Planctomycete-type"/>
</dbReference>
<organism evidence="7 8">
    <name type="scientific">Lignipirellula cremea</name>
    <dbReference type="NCBI Taxonomy" id="2528010"/>
    <lineage>
        <taxon>Bacteria</taxon>
        <taxon>Pseudomonadati</taxon>
        <taxon>Planctomycetota</taxon>
        <taxon>Planctomycetia</taxon>
        <taxon>Pirellulales</taxon>
        <taxon>Pirellulaceae</taxon>
        <taxon>Lignipirellula</taxon>
    </lineage>
</organism>
<evidence type="ECO:0000313" key="8">
    <source>
        <dbReference type="Proteomes" id="UP000317648"/>
    </source>
</evidence>
<reference evidence="7 8" key="1">
    <citation type="submission" date="2019-02" db="EMBL/GenBank/DDBJ databases">
        <title>Deep-cultivation of Planctomycetes and their phenomic and genomic characterization uncovers novel biology.</title>
        <authorList>
            <person name="Wiegand S."/>
            <person name="Jogler M."/>
            <person name="Boedeker C."/>
            <person name="Pinto D."/>
            <person name="Vollmers J."/>
            <person name="Rivas-Marin E."/>
            <person name="Kohn T."/>
            <person name="Peeters S.H."/>
            <person name="Heuer A."/>
            <person name="Rast P."/>
            <person name="Oberbeckmann S."/>
            <person name="Bunk B."/>
            <person name="Jeske O."/>
            <person name="Meyerdierks A."/>
            <person name="Storesund J.E."/>
            <person name="Kallscheuer N."/>
            <person name="Luecker S."/>
            <person name="Lage O.M."/>
            <person name="Pohl T."/>
            <person name="Merkel B.J."/>
            <person name="Hornburger P."/>
            <person name="Mueller R.-W."/>
            <person name="Bruemmer F."/>
            <person name="Labrenz M."/>
            <person name="Spormann A.M."/>
            <person name="Op den Camp H."/>
            <person name="Overmann J."/>
            <person name="Amann R."/>
            <person name="Jetten M.S.M."/>
            <person name="Mascher T."/>
            <person name="Medema M.H."/>
            <person name="Devos D.P."/>
            <person name="Kaster A.-K."/>
            <person name="Ovreas L."/>
            <person name="Rohde M."/>
            <person name="Galperin M.Y."/>
            <person name="Jogler C."/>
        </authorList>
    </citation>
    <scope>NUCLEOTIDE SEQUENCE [LARGE SCALE GENOMIC DNA]</scope>
    <source>
        <strain evidence="7 8">Pla85_3_4</strain>
    </source>
</reference>
<dbReference type="Pfam" id="PF07587">
    <property type="entry name" value="PSD1"/>
    <property type="match status" value="1"/>
</dbReference>
<gene>
    <name evidence="7" type="ORF">Pla8534_08840</name>
</gene>
<dbReference type="RefSeq" id="WP_145049620.1">
    <property type="nucleotide sequence ID" value="NZ_CP036433.1"/>
</dbReference>
<keyword evidence="5" id="KW-0732">Signal</keyword>
<keyword evidence="3 4" id="KW-0408">Iron</keyword>
<dbReference type="InterPro" id="IPR036909">
    <property type="entry name" value="Cyt_c-like_dom_sf"/>
</dbReference>
<accession>A0A518DMP5</accession>
<evidence type="ECO:0000256" key="1">
    <source>
        <dbReference type="ARBA" id="ARBA00022617"/>
    </source>
</evidence>
<feature type="signal peptide" evidence="5">
    <location>
        <begin position="1"/>
        <end position="33"/>
    </location>
</feature>
<evidence type="ECO:0000256" key="3">
    <source>
        <dbReference type="ARBA" id="ARBA00023004"/>
    </source>
</evidence>
<dbReference type="InterPro" id="IPR009056">
    <property type="entry name" value="Cyt_c-like_dom"/>
</dbReference>
<dbReference type="OrthoDB" id="127107at2"/>
<sequence length="935" mass="103937" precursor="true">MRDCQTPLLLRSAARRLLLACLASLLVCLATSAGNNAGSARAEDPSAEGTALFNRSVLPVLQQKCYDCHSHAAGKSKGGLMLDSRGGWTQGGESGPAIIPGKPDESLLLEAIRHGSLEMPPDEKLPAETVALIAQWISLGAPDPRTADPSQGAMHQRIAKAQESHWSFQPITNPTPPPVEGARHPIDRFVRSQLPQHGLAPNPPADARTLVRRAYFDLIGLPPPYEVVERFAVDPSEAAWESLLDDLLSRPEYGQRWARHWLDVARYADTVEASTDAERRIPFAHTYRDYVVDALNQDKSYQRFVLEQIAADRLPDASPADLRALGFFAVGRQFAANAEGPALRVDDRIDVVGRGFLGLTLACARCHDHKFDPTPTRDYYSLYGILDSFEQPLDLPEVTRTGDPAAISAYEKKRAEAIAAYEAHVDACLKSSNQHLRDYATEYLQYLVRASENHRTTTGDIPLDTPRGWLVYHAPDRWAALLEQCRQRDEPFFRLWRQLMALPQKGFARQAKGLIDQGLKGHHPAVQAAFIAQPPADMLAAATTYGQIIAAELQQTDSPVVELIFGSESPLPPRDRDEIREDLHRFLTSKQLVGRADGEKAKKLQTAVHLLEVSAPVDRALTVQVRKRLPQQHVFLRGDLTHPGETVPRRFLHVLAAVDDREYPDDGRLQLAQAIASDQNPLTARVAVNRVWSHHFGAGLTTTLDDFGYSGLPPSHPALLDHLAFWFMEHGWSLKALHRYVMTSETWRQASTASADALERDPENRYLWRMPPRQLEFEPLRDSLLQAAGRLDTRMGGRGALLNAAHHRRALYSYTDRFRIPALLRNFDVANPDTSIAQRSSAIVPLQALYLMNSPFVRQQAEHAVARPEVARVTEPPARIQALFRLVLSRNPTAAEAALALKYVQSADPEPAAAGRRWASLAQGLMLSNEFLFVD</sequence>
<proteinExistence type="predicted"/>
<dbReference type="Pfam" id="PF07635">
    <property type="entry name" value="PSCyt1"/>
    <property type="match status" value="1"/>
</dbReference>
<dbReference type="GO" id="GO:0020037">
    <property type="term" value="F:heme binding"/>
    <property type="evidence" value="ECO:0007669"/>
    <property type="project" value="InterPro"/>
</dbReference>
<dbReference type="Proteomes" id="UP000317648">
    <property type="component" value="Chromosome"/>
</dbReference>
<evidence type="ECO:0000259" key="6">
    <source>
        <dbReference type="PROSITE" id="PS51007"/>
    </source>
</evidence>
<feature type="chain" id="PRO_5022028756" evidence="5">
    <location>
        <begin position="34"/>
        <end position="935"/>
    </location>
</feature>
<dbReference type="PANTHER" id="PTHR35889:SF3">
    <property type="entry name" value="F-BOX DOMAIN-CONTAINING PROTEIN"/>
    <property type="match status" value="1"/>
</dbReference>
<dbReference type="EMBL" id="CP036433">
    <property type="protein sequence ID" value="QDU93105.1"/>
    <property type="molecule type" value="Genomic_DNA"/>
</dbReference>
<dbReference type="GO" id="GO:0009055">
    <property type="term" value="F:electron transfer activity"/>
    <property type="evidence" value="ECO:0007669"/>
    <property type="project" value="InterPro"/>
</dbReference>
<dbReference type="AlphaFoldDB" id="A0A518DMP5"/>
<evidence type="ECO:0000256" key="4">
    <source>
        <dbReference type="PROSITE-ProRule" id="PRU00433"/>
    </source>
</evidence>